<keyword evidence="3" id="KW-1185">Reference proteome</keyword>
<proteinExistence type="predicted"/>
<dbReference type="AlphaFoldDB" id="A0A507SPJ8"/>
<evidence type="ECO:0000313" key="2">
    <source>
        <dbReference type="EMBL" id="TQC51268.1"/>
    </source>
</evidence>
<protein>
    <submittedName>
        <fullName evidence="2">Uncharacterized protein</fullName>
    </submittedName>
</protein>
<comment type="caution">
    <text evidence="2">The sequence shown here is derived from an EMBL/GenBank/DDBJ whole genome shotgun (WGS) entry which is preliminary data.</text>
</comment>
<sequence length="448" mass="52717">MILKEKIEFVKNKLLKPKVGVNFFTFVLSMFLAIINIVAIIGETIEPGSFAIQKQIRTQRDNEIIITFLWVTLTILVMWCLNSVANIMINKLFKHNFFRALRWAKIKAFTIFCFDWIVALSKKVNQIDTKELNIIRNLSSSKNLVLQGSKAIAFKYKDFYREPNDIDFIALKSTLEQFDVKKLEIEIDYEDEWSLKGHKSNLSIEILKSKLIPQKYVASVIRRDDEGFNVPNKHWMLAMKLHQLLTLYQLHKQGKNIEAKLNNNLIDLAFLLSKFNLWCSKKSLKYFMTLSVSNMFVSYALNSKLFDDFEEVDEFIAFLSQKVDKIGFIDELKSFFEISLQKILNEPLVVKLHKNINKIVENKEKIETLYTESSTADEKNIRGLKRLFSSEQELHNFENKHYLKEIQSLKNFNFINAFCFENTQNSIDIREILMWELIKNMEVSYENQ</sequence>
<reference evidence="2 3" key="1">
    <citation type="submission" date="2019-03" db="EMBL/GenBank/DDBJ databases">
        <title>Characterization of a novel Mycoplasma cynos real-time PCR assay.</title>
        <authorList>
            <person name="Tallmadge R.L."/>
            <person name="Mitchell P.K."/>
            <person name="Goodman L."/>
        </authorList>
    </citation>
    <scope>NUCLEOTIDE SEQUENCE [LARGE SCALE GENOMIC DNA]</scope>
    <source>
        <strain evidence="2 3">1642</strain>
    </source>
</reference>
<keyword evidence="1" id="KW-0812">Transmembrane</keyword>
<evidence type="ECO:0000256" key="1">
    <source>
        <dbReference type="SAM" id="Phobius"/>
    </source>
</evidence>
<dbReference type="NCBIfam" id="NF045994">
    <property type="entry name" value="MAG4530_fam"/>
    <property type="match status" value="1"/>
</dbReference>
<keyword evidence="1" id="KW-1133">Transmembrane helix</keyword>
<gene>
    <name evidence="2" type="ORF">E1I18_03515</name>
</gene>
<feature type="transmembrane region" description="Helical" evidence="1">
    <location>
        <begin position="21"/>
        <end position="41"/>
    </location>
</feature>
<evidence type="ECO:0000313" key="3">
    <source>
        <dbReference type="Proteomes" id="UP000320801"/>
    </source>
</evidence>
<organism evidence="2 3">
    <name type="scientific">Mycoplasmopsis mucosicanis</name>
    <dbReference type="NCBI Taxonomy" id="458208"/>
    <lineage>
        <taxon>Bacteria</taxon>
        <taxon>Bacillati</taxon>
        <taxon>Mycoplasmatota</taxon>
        <taxon>Mycoplasmoidales</taxon>
        <taxon>Metamycoplasmataceae</taxon>
        <taxon>Mycoplasmopsis</taxon>
    </lineage>
</organism>
<dbReference type="OrthoDB" id="394675at2"/>
<dbReference type="Proteomes" id="UP000320801">
    <property type="component" value="Unassembled WGS sequence"/>
</dbReference>
<feature type="transmembrane region" description="Helical" evidence="1">
    <location>
        <begin position="64"/>
        <end position="89"/>
    </location>
</feature>
<accession>A0A507SPJ8</accession>
<keyword evidence="1" id="KW-0472">Membrane</keyword>
<dbReference type="EMBL" id="SMDN01000022">
    <property type="protein sequence ID" value="TQC51268.1"/>
    <property type="molecule type" value="Genomic_DNA"/>
</dbReference>
<name>A0A507SPJ8_9BACT</name>
<dbReference type="RefSeq" id="WP_141484209.1">
    <property type="nucleotide sequence ID" value="NZ_SMDN01000022.1"/>
</dbReference>